<evidence type="ECO:0000256" key="3">
    <source>
        <dbReference type="ARBA" id="ARBA00022729"/>
    </source>
</evidence>
<keyword evidence="2" id="KW-0813">Transport</keyword>
<comment type="similarity">
    <text evidence="1">Belongs to the bacterial solute-binding protein 5 family.</text>
</comment>
<sequence length="214" mass="24428">MKHSIFVILGFVLTISILISVTSYSMDNISRQNTVVFDASWIIANPLNFNCLVPGVRRSQGMHQAVWEPLFILNYETGEIESWLGKSFVPNPNLDIWTLTIRRGVLWADGETFNADDVVMTINLLLNDESQSLNDAANMQQWVDSVQRIDDLTVQFNLRGPNPRFQLDYFSVRVGGSIVILPEHVWKDKDPFTFDFYDPENGWPLGTGPYQLVK</sequence>
<evidence type="ECO:0000256" key="1">
    <source>
        <dbReference type="ARBA" id="ARBA00005695"/>
    </source>
</evidence>
<dbReference type="InterPro" id="IPR039424">
    <property type="entry name" value="SBP_5"/>
</dbReference>
<dbReference type="InterPro" id="IPR000914">
    <property type="entry name" value="SBP_5_dom"/>
</dbReference>
<organism evidence="5">
    <name type="scientific">marine metagenome</name>
    <dbReference type="NCBI Taxonomy" id="408172"/>
    <lineage>
        <taxon>unclassified sequences</taxon>
        <taxon>metagenomes</taxon>
        <taxon>ecological metagenomes</taxon>
    </lineage>
</organism>
<name>A0A382LIT2_9ZZZZ</name>
<proteinExistence type="inferred from homology"/>
<dbReference type="GO" id="GO:1904680">
    <property type="term" value="F:peptide transmembrane transporter activity"/>
    <property type="evidence" value="ECO:0007669"/>
    <property type="project" value="TreeGrafter"/>
</dbReference>
<evidence type="ECO:0000256" key="2">
    <source>
        <dbReference type="ARBA" id="ARBA00022448"/>
    </source>
</evidence>
<dbReference type="PANTHER" id="PTHR30290">
    <property type="entry name" value="PERIPLASMIC BINDING COMPONENT OF ABC TRANSPORTER"/>
    <property type="match status" value="1"/>
</dbReference>
<dbReference type="AlphaFoldDB" id="A0A382LIT2"/>
<dbReference type="SUPFAM" id="SSF53850">
    <property type="entry name" value="Periplasmic binding protein-like II"/>
    <property type="match status" value="1"/>
</dbReference>
<dbReference type="EMBL" id="UINC01086376">
    <property type="protein sequence ID" value="SVC34771.1"/>
    <property type="molecule type" value="Genomic_DNA"/>
</dbReference>
<accession>A0A382LIT2</accession>
<protein>
    <recommendedName>
        <fullName evidence="4">Solute-binding protein family 5 domain-containing protein</fullName>
    </recommendedName>
</protein>
<dbReference type="Gene3D" id="3.40.190.10">
    <property type="entry name" value="Periplasmic binding protein-like II"/>
    <property type="match status" value="1"/>
</dbReference>
<dbReference type="Gene3D" id="3.90.76.10">
    <property type="entry name" value="Dipeptide-binding Protein, Domain 1"/>
    <property type="match status" value="1"/>
</dbReference>
<keyword evidence="3" id="KW-0732">Signal</keyword>
<gene>
    <name evidence="5" type="ORF">METZ01_LOCUS287625</name>
</gene>
<reference evidence="5" key="1">
    <citation type="submission" date="2018-05" db="EMBL/GenBank/DDBJ databases">
        <authorList>
            <person name="Lanie J.A."/>
            <person name="Ng W.-L."/>
            <person name="Kazmierczak K.M."/>
            <person name="Andrzejewski T.M."/>
            <person name="Davidsen T.M."/>
            <person name="Wayne K.J."/>
            <person name="Tettelin H."/>
            <person name="Glass J.I."/>
            <person name="Rusch D."/>
            <person name="Podicherti R."/>
            <person name="Tsui H.-C.T."/>
            <person name="Winkler M.E."/>
        </authorList>
    </citation>
    <scope>NUCLEOTIDE SEQUENCE</scope>
</reference>
<dbReference type="PANTHER" id="PTHR30290:SF9">
    <property type="entry name" value="OLIGOPEPTIDE-BINDING PROTEIN APPA"/>
    <property type="match status" value="1"/>
</dbReference>
<evidence type="ECO:0000259" key="4">
    <source>
        <dbReference type="Pfam" id="PF00496"/>
    </source>
</evidence>
<feature type="domain" description="Solute-binding protein family 5" evidence="4">
    <location>
        <begin position="79"/>
        <end position="213"/>
    </location>
</feature>
<dbReference type="Pfam" id="PF00496">
    <property type="entry name" value="SBP_bac_5"/>
    <property type="match status" value="1"/>
</dbReference>
<feature type="non-terminal residue" evidence="5">
    <location>
        <position position="214"/>
    </location>
</feature>
<evidence type="ECO:0000313" key="5">
    <source>
        <dbReference type="EMBL" id="SVC34771.1"/>
    </source>
</evidence>
<dbReference type="GO" id="GO:0015833">
    <property type="term" value="P:peptide transport"/>
    <property type="evidence" value="ECO:0007669"/>
    <property type="project" value="TreeGrafter"/>
</dbReference>